<evidence type="ECO:0000256" key="1">
    <source>
        <dbReference type="SAM" id="MobiDB-lite"/>
    </source>
</evidence>
<protein>
    <submittedName>
        <fullName evidence="2">Uncharacterized protein</fullName>
    </submittedName>
</protein>
<proteinExistence type="predicted"/>
<sequence>MANVGLPWFGWDLFGQKMYNLHPFSVCHLSMQGKTNKEQNQIRSIDELSQLIDDVSQRRQTQRLATIASYDRNDSGAPGSQSVNSYRRFSTRS</sequence>
<name>A0ABQ8IR71_DERPT</name>
<feature type="compositionally biased region" description="Polar residues" evidence="1">
    <location>
        <begin position="78"/>
        <end position="93"/>
    </location>
</feature>
<evidence type="ECO:0000313" key="3">
    <source>
        <dbReference type="Proteomes" id="UP000887458"/>
    </source>
</evidence>
<organism evidence="2 3">
    <name type="scientific">Dermatophagoides pteronyssinus</name>
    <name type="common">European house dust mite</name>
    <dbReference type="NCBI Taxonomy" id="6956"/>
    <lineage>
        <taxon>Eukaryota</taxon>
        <taxon>Metazoa</taxon>
        <taxon>Ecdysozoa</taxon>
        <taxon>Arthropoda</taxon>
        <taxon>Chelicerata</taxon>
        <taxon>Arachnida</taxon>
        <taxon>Acari</taxon>
        <taxon>Acariformes</taxon>
        <taxon>Sarcoptiformes</taxon>
        <taxon>Astigmata</taxon>
        <taxon>Psoroptidia</taxon>
        <taxon>Analgoidea</taxon>
        <taxon>Pyroglyphidae</taxon>
        <taxon>Dermatophagoidinae</taxon>
        <taxon>Dermatophagoides</taxon>
    </lineage>
</organism>
<dbReference type="EMBL" id="NJHN03000129">
    <property type="protein sequence ID" value="KAH9412727.1"/>
    <property type="molecule type" value="Genomic_DNA"/>
</dbReference>
<reference evidence="2 3" key="1">
    <citation type="journal article" date="2018" name="J. Allergy Clin. Immunol.">
        <title>High-quality assembly of Dermatophagoides pteronyssinus genome and transcriptome reveals a wide range of novel allergens.</title>
        <authorList>
            <person name="Liu X.Y."/>
            <person name="Yang K.Y."/>
            <person name="Wang M.Q."/>
            <person name="Kwok J.S."/>
            <person name="Zeng X."/>
            <person name="Yang Z."/>
            <person name="Xiao X.J."/>
            <person name="Lau C.P."/>
            <person name="Li Y."/>
            <person name="Huang Z.M."/>
            <person name="Ba J.G."/>
            <person name="Yim A.K."/>
            <person name="Ouyang C.Y."/>
            <person name="Ngai S.M."/>
            <person name="Chan T.F."/>
            <person name="Leung E.L."/>
            <person name="Liu L."/>
            <person name="Liu Z.G."/>
            <person name="Tsui S.K."/>
        </authorList>
    </citation>
    <scope>NUCLEOTIDE SEQUENCE [LARGE SCALE GENOMIC DNA]</scope>
    <source>
        <strain evidence="2">Derp</strain>
    </source>
</reference>
<comment type="caution">
    <text evidence="2">The sequence shown here is derived from an EMBL/GenBank/DDBJ whole genome shotgun (WGS) entry which is preliminary data.</text>
</comment>
<evidence type="ECO:0000313" key="2">
    <source>
        <dbReference type="EMBL" id="KAH9412727.1"/>
    </source>
</evidence>
<feature type="region of interest" description="Disordered" evidence="1">
    <location>
        <begin position="67"/>
        <end position="93"/>
    </location>
</feature>
<reference evidence="2 3" key="2">
    <citation type="journal article" date="2022" name="Mol. Biol. Evol.">
        <title>Comparative Genomics Reveals Insights into the Divergent Evolution of Astigmatic Mites and Household Pest Adaptations.</title>
        <authorList>
            <person name="Xiong Q."/>
            <person name="Wan A.T."/>
            <person name="Liu X."/>
            <person name="Fung C.S."/>
            <person name="Xiao X."/>
            <person name="Malainual N."/>
            <person name="Hou J."/>
            <person name="Wang L."/>
            <person name="Wang M."/>
            <person name="Yang K.Y."/>
            <person name="Cui Y."/>
            <person name="Leung E.L."/>
            <person name="Nong W."/>
            <person name="Shin S.K."/>
            <person name="Au S.W."/>
            <person name="Jeong K.Y."/>
            <person name="Chew F.T."/>
            <person name="Hui J.H."/>
            <person name="Leung T.F."/>
            <person name="Tungtrongchitr A."/>
            <person name="Zhong N."/>
            <person name="Liu Z."/>
            <person name="Tsui S.K."/>
        </authorList>
    </citation>
    <scope>NUCLEOTIDE SEQUENCE [LARGE SCALE GENOMIC DNA]</scope>
    <source>
        <strain evidence="2">Derp</strain>
    </source>
</reference>
<keyword evidence="3" id="KW-1185">Reference proteome</keyword>
<gene>
    <name evidence="2" type="ORF">DERP_006694</name>
</gene>
<dbReference type="Proteomes" id="UP000887458">
    <property type="component" value="Unassembled WGS sequence"/>
</dbReference>
<accession>A0ABQ8IR71</accession>